<evidence type="ECO:0000256" key="2">
    <source>
        <dbReference type="ARBA" id="ARBA00022649"/>
    </source>
</evidence>
<keyword evidence="4" id="KW-0255">Endonuclease</keyword>
<organism evidence="8 9">
    <name type="scientific">Rhizobium leguminosarum bv. trifolii WSM597</name>
    <dbReference type="NCBI Taxonomy" id="754764"/>
    <lineage>
        <taxon>Bacteria</taxon>
        <taxon>Pseudomonadati</taxon>
        <taxon>Pseudomonadota</taxon>
        <taxon>Alphaproteobacteria</taxon>
        <taxon>Hyphomicrobiales</taxon>
        <taxon>Rhizobiaceae</taxon>
        <taxon>Rhizobium/Agrobacterium group</taxon>
        <taxon>Rhizobium</taxon>
    </lineage>
</organism>
<dbReference type="EMBL" id="JH719381">
    <property type="protein sequence ID" value="EJB04782.1"/>
    <property type="molecule type" value="Genomic_DNA"/>
</dbReference>
<evidence type="ECO:0000313" key="9">
    <source>
        <dbReference type="Proteomes" id="UP000005092"/>
    </source>
</evidence>
<evidence type="ECO:0000256" key="5">
    <source>
        <dbReference type="ARBA" id="ARBA00022801"/>
    </source>
</evidence>
<proteinExistence type="inferred from homology"/>
<dbReference type="Gene3D" id="3.30.920.30">
    <property type="entry name" value="Hypothetical protein"/>
    <property type="match status" value="1"/>
</dbReference>
<evidence type="ECO:0000256" key="6">
    <source>
        <dbReference type="ARBA" id="ARBA00022884"/>
    </source>
</evidence>
<keyword evidence="6" id="KW-0694">RNA-binding</keyword>
<evidence type="ECO:0000256" key="4">
    <source>
        <dbReference type="ARBA" id="ARBA00022759"/>
    </source>
</evidence>
<accession>I9NDH0</accession>
<keyword evidence="8" id="KW-0449">Lipoprotein</keyword>
<name>I9NDH0_RHILT</name>
<dbReference type="SUPFAM" id="SSF54786">
    <property type="entry name" value="YcfA/nrd intein domain"/>
    <property type="match status" value="1"/>
</dbReference>
<evidence type="ECO:0000256" key="7">
    <source>
        <dbReference type="ARBA" id="ARBA00023016"/>
    </source>
</evidence>
<keyword evidence="5" id="KW-0378">Hydrolase</keyword>
<dbReference type="AlphaFoldDB" id="I9NDH0"/>
<evidence type="ECO:0000313" key="8">
    <source>
        <dbReference type="EMBL" id="EJB04782.1"/>
    </source>
</evidence>
<dbReference type="GO" id="GO:0004519">
    <property type="term" value="F:endonuclease activity"/>
    <property type="evidence" value="ECO:0007669"/>
    <property type="project" value="UniProtKB-KW"/>
</dbReference>
<evidence type="ECO:0000256" key="1">
    <source>
        <dbReference type="ARBA" id="ARBA00006620"/>
    </source>
</evidence>
<protein>
    <submittedName>
        <fullName evidence="8">Putative periplasmic or secreted lipoprotein</fullName>
    </submittedName>
</protein>
<keyword evidence="2" id="KW-1277">Toxin-antitoxin system</keyword>
<reference evidence="8 9" key="1">
    <citation type="submission" date="2012-02" db="EMBL/GenBank/DDBJ databases">
        <title>Improved High-Quality Draft Sequence of Rhizobium leguminosarum bv. trifolii WSM597.</title>
        <authorList>
            <consortium name="US DOE Joint Genome Institute"/>
            <person name="Lucas S."/>
            <person name="Han J."/>
            <person name="Lapidus A."/>
            <person name="Cheng J.-F."/>
            <person name="Goodwin L."/>
            <person name="Pitluck S."/>
            <person name="Peters L."/>
            <person name="Ovchinnikova G."/>
            <person name="Held B."/>
            <person name="Detter J.C."/>
            <person name="Han C."/>
            <person name="Tapia R."/>
            <person name="Land M."/>
            <person name="Hauser L."/>
            <person name="Kyrpides N."/>
            <person name="Ivanova N."/>
            <person name="Pagani I."/>
            <person name="Brau L."/>
            <person name="Yates R."/>
            <person name="O'Hara G."/>
            <person name="Rui T."/>
            <person name="Howieson J."/>
            <person name="Reeve W."/>
            <person name="Woyke T."/>
        </authorList>
    </citation>
    <scope>NUCLEOTIDE SEQUENCE [LARGE SCALE GENOMIC DNA]</scope>
    <source>
        <strain evidence="8 9">WSM597</strain>
    </source>
</reference>
<keyword evidence="3" id="KW-0540">Nuclease</keyword>
<evidence type="ECO:0000256" key="3">
    <source>
        <dbReference type="ARBA" id="ARBA00022722"/>
    </source>
</evidence>
<keyword evidence="7" id="KW-0346">Stress response</keyword>
<comment type="similarity">
    <text evidence="1">Belongs to the HicA mRNA interferase family.</text>
</comment>
<dbReference type="GO" id="GO:0003729">
    <property type="term" value="F:mRNA binding"/>
    <property type="evidence" value="ECO:0007669"/>
    <property type="project" value="InterPro"/>
</dbReference>
<dbReference type="GO" id="GO:0016787">
    <property type="term" value="F:hydrolase activity"/>
    <property type="evidence" value="ECO:0007669"/>
    <property type="project" value="UniProtKB-KW"/>
</dbReference>
<dbReference type="InterPro" id="IPR038570">
    <property type="entry name" value="HicA_sf"/>
</dbReference>
<dbReference type="Proteomes" id="UP000005092">
    <property type="component" value="Unassembled WGS sequence"/>
</dbReference>
<dbReference type="InterPro" id="IPR012933">
    <property type="entry name" value="HicA_mRNA_interferase"/>
</dbReference>
<dbReference type="HOGENOM" id="CLU_164851_2_0_5"/>
<sequence length="87" mass="9754">MMRMALLFLAARIILNRDLGRSVERNSQKIIARLKREGFEIVSIKGSHHKLRRGNQTIIVPHPKKDLPIGTALAIAKQAGWNASDKS</sequence>
<dbReference type="Pfam" id="PF07927">
    <property type="entry name" value="HicA_toxin"/>
    <property type="match status" value="1"/>
</dbReference>
<gene>
    <name evidence="8" type="ORF">Rleg9DRAFT_3641</name>
</gene>